<name>A0A9W9EQ12_9EURO</name>
<dbReference type="SUPFAM" id="SSF57701">
    <property type="entry name" value="Zn2/Cys6 DNA-binding domain"/>
    <property type="match status" value="1"/>
</dbReference>
<evidence type="ECO:0000256" key="2">
    <source>
        <dbReference type="ARBA" id="ARBA00023125"/>
    </source>
</evidence>
<dbReference type="PROSITE" id="PS00463">
    <property type="entry name" value="ZN2_CY6_FUNGAL_1"/>
    <property type="match status" value="1"/>
</dbReference>
<organism evidence="6 7">
    <name type="scientific">Penicillium argentinense</name>
    <dbReference type="NCBI Taxonomy" id="1131581"/>
    <lineage>
        <taxon>Eukaryota</taxon>
        <taxon>Fungi</taxon>
        <taxon>Dikarya</taxon>
        <taxon>Ascomycota</taxon>
        <taxon>Pezizomycotina</taxon>
        <taxon>Eurotiomycetes</taxon>
        <taxon>Eurotiomycetidae</taxon>
        <taxon>Eurotiales</taxon>
        <taxon>Aspergillaceae</taxon>
        <taxon>Penicillium</taxon>
    </lineage>
</organism>
<dbReference type="OrthoDB" id="3546279at2759"/>
<sequence length="404" mass="46121">MPPRLSHRKSTTGCLRCKARKVKCDENRPQCTHCVRHNVPCEWPALATRIYKPNQPKLSNALSKRPAPALQLGLPSPELGGLRVLELRLMHHWTTTTAETMSSAQLASVREMWSVSVPQMAFEYEPLLHTLLALGAAHRSTLLPDEANSLRPVYQGYIDSALRRHRPVTSDLNENTGESVALNAVLLSLYTLFLRSEPSSEPYEPPMMWLSMAHGIRTVMAQVFHQLVRNKSRLCPLLFAQPTLWDRKEQATSYDGPAKPFHFLLSYRRDEEVLDDKDESAYMDAVQYLERLYVAVETHEPEFIVRKMFSGFPPVVPRHFLRLVSDKRPRALAILARLFALGKTVDNIWWLRGIPEKEVVGINSIMPAQWRWTMDWPLILVSKDSRQGNVSVPVTNRSVIDALF</sequence>
<evidence type="ECO:0000256" key="4">
    <source>
        <dbReference type="ARBA" id="ARBA00023242"/>
    </source>
</evidence>
<accession>A0A9W9EQ12</accession>
<evidence type="ECO:0000313" key="6">
    <source>
        <dbReference type="EMBL" id="KAJ5085775.1"/>
    </source>
</evidence>
<dbReference type="SMART" id="SM00066">
    <property type="entry name" value="GAL4"/>
    <property type="match status" value="1"/>
</dbReference>
<keyword evidence="2" id="KW-0238">DNA-binding</keyword>
<reference evidence="6" key="1">
    <citation type="submission" date="2022-11" db="EMBL/GenBank/DDBJ databases">
        <authorList>
            <person name="Petersen C."/>
        </authorList>
    </citation>
    <scope>NUCLEOTIDE SEQUENCE</scope>
    <source>
        <strain evidence="6">IBT 30761</strain>
    </source>
</reference>
<evidence type="ECO:0000259" key="5">
    <source>
        <dbReference type="PROSITE" id="PS50048"/>
    </source>
</evidence>
<proteinExistence type="predicted"/>
<dbReference type="Pfam" id="PF00172">
    <property type="entry name" value="Zn_clus"/>
    <property type="match status" value="1"/>
</dbReference>
<keyword evidence="7" id="KW-1185">Reference proteome</keyword>
<protein>
    <recommendedName>
        <fullName evidence="5">Zn(2)-C6 fungal-type domain-containing protein</fullName>
    </recommendedName>
</protein>
<dbReference type="PANTHER" id="PTHR47657:SF14">
    <property type="entry name" value="ZN(2)-C6 FUNGAL-TYPE DOMAIN-CONTAINING PROTEIN"/>
    <property type="match status" value="1"/>
</dbReference>
<keyword evidence="4" id="KW-0539">Nucleus</keyword>
<dbReference type="Pfam" id="PF11951">
    <property type="entry name" value="Fungal_trans_2"/>
    <property type="match status" value="1"/>
</dbReference>
<keyword evidence="3" id="KW-0804">Transcription</keyword>
<dbReference type="AlphaFoldDB" id="A0A9W9EQ12"/>
<dbReference type="InterPro" id="IPR021858">
    <property type="entry name" value="Fun_TF"/>
</dbReference>
<dbReference type="GO" id="GO:0003677">
    <property type="term" value="F:DNA binding"/>
    <property type="evidence" value="ECO:0007669"/>
    <property type="project" value="UniProtKB-KW"/>
</dbReference>
<feature type="domain" description="Zn(2)-C6 fungal-type" evidence="5">
    <location>
        <begin position="13"/>
        <end position="43"/>
    </location>
</feature>
<dbReference type="PANTHER" id="PTHR47657">
    <property type="entry name" value="STEROL REGULATORY ELEMENT-BINDING PROTEIN ECM22"/>
    <property type="match status" value="1"/>
</dbReference>
<evidence type="ECO:0000313" key="7">
    <source>
        <dbReference type="Proteomes" id="UP001149074"/>
    </source>
</evidence>
<dbReference type="Gene3D" id="4.10.240.10">
    <property type="entry name" value="Zn(2)-C6 fungal-type DNA-binding domain"/>
    <property type="match status" value="1"/>
</dbReference>
<evidence type="ECO:0000256" key="3">
    <source>
        <dbReference type="ARBA" id="ARBA00023163"/>
    </source>
</evidence>
<dbReference type="GO" id="GO:0008270">
    <property type="term" value="F:zinc ion binding"/>
    <property type="evidence" value="ECO:0007669"/>
    <property type="project" value="InterPro"/>
</dbReference>
<dbReference type="InterPro" id="IPR052400">
    <property type="entry name" value="Zn2-C6_fungal_TF"/>
</dbReference>
<evidence type="ECO:0000256" key="1">
    <source>
        <dbReference type="ARBA" id="ARBA00023015"/>
    </source>
</evidence>
<dbReference type="EMBL" id="JAPQKI010000010">
    <property type="protein sequence ID" value="KAJ5085775.1"/>
    <property type="molecule type" value="Genomic_DNA"/>
</dbReference>
<reference evidence="6" key="2">
    <citation type="journal article" date="2023" name="IMA Fungus">
        <title>Comparative genomic study of the Penicillium genus elucidates a diverse pangenome and 15 lateral gene transfer events.</title>
        <authorList>
            <person name="Petersen C."/>
            <person name="Sorensen T."/>
            <person name="Nielsen M.R."/>
            <person name="Sondergaard T.E."/>
            <person name="Sorensen J.L."/>
            <person name="Fitzpatrick D.A."/>
            <person name="Frisvad J.C."/>
            <person name="Nielsen K.L."/>
        </authorList>
    </citation>
    <scope>NUCLEOTIDE SEQUENCE</scope>
    <source>
        <strain evidence="6">IBT 30761</strain>
    </source>
</reference>
<comment type="caution">
    <text evidence="6">The sequence shown here is derived from an EMBL/GenBank/DDBJ whole genome shotgun (WGS) entry which is preliminary data.</text>
</comment>
<dbReference type="InterPro" id="IPR036864">
    <property type="entry name" value="Zn2-C6_fun-type_DNA-bd_sf"/>
</dbReference>
<dbReference type="InterPro" id="IPR001138">
    <property type="entry name" value="Zn2Cys6_DnaBD"/>
</dbReference>
<dbReference type="PROSITE" id="PS50048">
    <property type="entry name" value="ZN2_CY6_FUNGAL_2"/>
    <property type="match status" value="1"/>
</dbReference>
<keyword evidence="1" id="KW-0805">Transcription regulation</keyword>
<gene>
    <name evidence="6" type="ORF">N7532_010546</name>
</gene>
<dbReference type="GO" id="GO:0000981">
    <property type="term" value="F:DNA-binding transcription factor activity, RNA polymerase II-specific"/>
    <property type="evidence" value="ECO:0007669"/>
    <property type="project" value="InterPro"/>
</dbReference>
<dbReference type="Proteomes" id="UP001149074">
    <property type="component" value="Unassembled WGS sequence"/>
</dbReference>
<dbReference type="GeneID" id="81362016"/>
<dbReference type="RefSeq" id="XP_056470453.1">
    <property type="nucleotide sequence ID" value="XM_056623037.1"/>
</dbReference>
<dbReference type="CDD" id="cd00067">
    <property type="entry name" value="GAL4"/>
    <property type="match status" value="1"/>
</dbReference>